<accession>A0ABV4UHN3</accession>
<organism evidence="3 4">
    <name type="scientific">Dentiradicibacter hellwigii</name>
    <dbReference type="NCBI Taxonomy" id="3149053"/>
    <lineage>
        <taxon>Bacteria</taxon>
        <taxon>Pseudomonadati</taxon>
        <taxon>Pseudomonadota</taxon>
        <taxon>Betaproteobacteria</taxon>
        <taxon>Rhodocyclales</taxon>
        <taxon>Rhodocyclaceae</taxon>
        <taxon>Dentiradicibacter</taxon>
    </lineage>
</organism>
<feature type="signal peptide" evidence="2">
    <location>
        <begin position="1"/>
        <end position="25"/>
    </location>
</feature>
<dbReference type="Gene3D" id="3.40.190.170">
    <property type="entry name" value="Bacterial extracellular solute-binding protein, family 7"/>
    <property type="match status" value="1"/>
</dbReference>
<feature type="chain" id="PRO_5046476068" evidence="2">
    <location>
        <begin position="26"/>
        <end position="329"/>
    </location>
</feature>
<dbReference type="InterPro" id="IPR018389">
    <property type="entry name" value="DctP_fam"/>
</dbReference>
<dbReference type="PANTHER" id="PTHR33376">
    <property type="match status" value="1"/>
</dbReference>
<dbReference type="EMBL" id="JBEUWX010000003">
    <property type="protein sequence ID" value="MFA9950949.1"/>
    <property type="molecule type" value="Genomic_DNA"/>
</dbReference>
<reference evidence="4" key="1">
    <citation type="submission" date="2024-06" db="EMBL/GenBank/DDBJ databases">
        <title>Radixoralia hellwigii gen. nov., sp nov., isolated from a root canal in the human oral cavity.</title>
        <authorList>
            <person name="Bartsch S."/>
            <person name="Wittmer A."/>
            <person name="Schulz A.-K."/>
            <person name="Neumann-Schaal M."/>
            <person name="Wolf J."/>
            <person name="Gronow S."/>
            <person name="Tennert C."/>
            <person name="Haecker G."/>
            <person name="Cieplik F."/>
            <person name="Al-Ahmad A."/>
        </authorList>
    </citation>
    <scope>NUCLEOTIDE SEQUENCE [LARGE SCALE GENOMIC DNA]</scope>
    <source>
        <strain evidence="4">Wk13</strain>
    </source>
</reference>
<keyword evidence="4" id="KW-1185">Reference proteome</keyword>
<evidence type="ECO:0000256" key="1">
    <source>
        <dbReference type="ARBA" id="ARBA00022729"/>
    </source>
</evidence>
<dbReference type="Pfam" id="PF03480">
    <property type="entry name" value="DctP"/>
    <property type="match status" value="1"/>
</dbReference>
<comment type="caution">
    <text evidence="3">The sequence shown here is derived from an EMBL/GenBank/DDBJ whole genome shotgun (WGS) entry which is preliminary data.</text>
</comment>
<dbReference type="Proteomes" id="UP001574673">
    <property type="component" value="Unassembled WGS sequence"/>
</dbReference>
<evidence type="ECO:0000256" key="2">
    <source>
        <dbReference type="SAM" id="SignalP"/>
    </source>
</evidence>
<gene>
    <name evidence="3" type="ORF">ABCS64_11540</name>
</gene>
<name>A0ABV4UHN3_9RHOO</name>
<dbReference type="InterPro" id="IPR038404">
    <property type="entry name" value="TRAP_DctP_sf"/>
</dbReference>
<keyword evidence="1 2" id="KW-0732">Signal</keyword>
<evidence type="ECO:0000313" key="4">
    <source>
        <dbReference type="Proteomes" id="UP001574673"/>
    </source>
</evidence>
<dbReference type="RefSeq" id="WP_418892035.1">
    <property type="nucleotide sequence ID" value="NZ_JBEUWX010000003.1"/>
</dbReference>
<dbReference type="PANTHER" id="PTHR33376:SF18">
    <property type="entry name" value="2,3-DIKETO-L-GULONATE-BINDING PERIPLASMIC PROTEIN YIAO"/>
    <property type="match status" value="1"/>
</dbReference>
<dbReference type="NCBIfam" id="TIGR00787">
    <property type="entry name" value="dctP"/>
    <property type="match status" value="1"/>
</dbReference>
<dbReference type="NCBIfam" id="NF037995">
    <property type="entry name" value="TRAP_S1"/>
    <property type="match status" value="1"/>
</dbReference>
<proteinExistence type="predicted"/>
<dbReference type="InterPro" id="IPR004682">
    <property type="entry name" value="TRAP_DctP"/>
</dbReference>
<protein>
    <submittedName>
        <fullName evidence="3">DctP family TRAP transporter solute-binding subunit</fullName>
    </submittedName>
</protein>
<dbReference type="PIRSF" id="PIRSF006470">
    <property type="entry name" value="DctB"/>
    <property type="match status" value="1"/>
</dbReference>
<evidence type="ECO:0000313" key="3">
    <source>
        <dbReference type="EMBL" id="MFA9950949.1"/>
    </source>
</evidence>
<sequence length="329" mass="36248">MKKRRTFALFAVSLGLLMAPAWSQAAPVKLRFSHSHNTSDSQHIAAVEFAKKVKERTQGGVEIQIFPNNQLGNDVSMVSGVRGGTVDIGATGTPFLSGIVPRLNALDTPYIFENPQHVAKVMDGAIGKSLLDELGNFQIKGLAFWEVGFRSLANSRRPVNKAEDIKGLKVRTTPNPAHIKAFQLLGAAPQPMPYAEVFSALETKAVDGHENPPNVMLSSKMFEVQKYLSLTRHAYTALVVFMNKKKFESLKPEYQKILLEEAAAAAIFQRNLNAKDEAATLAELRKQGMEINEKPDVESIKAIVKDETRKLFIDKHGDELIKAIDAAAR</sequence>